<dbReference type="SUPFAM" id="SSF54427">
    <property type="entry name" value="NTF2-like"/>
    <property type="match status" value="1"/>
</dbReference>
<evidence type="ECO:0000313" key="1">
    <source>
        <dbReference type="EMBL" id="CAB9512521.1"/>
    </source>
</evidence>
<sequence length="362" mass="40598">MTMKIVKKLFGSSKKTKRTPNEKVVANYMSAWNRHCSIEENLGFYESDDTPLRIEDTPDMPAKMFMVEMDKIFKSFPDIHFKHGTIKEEKPGQVFVDSIRVSATHTGEPYAFANFPPVPTTNKHIINDPERFLFFLKNGKITVMQVISLGDMTGPPGLYMQIGGKLQAPTSTEMTCATSVSSTSLSNDSSDCKRPSAAANATVPNNIVEEHVTTNEKIVTRFMDTWNNTTSTVEDIRGFFADERVEIHFEESPIDTANFFAVELNKIHKSFPDISFQYESIKENKGGQVLVEELQVSATHRGEPYAYAHYPPIARTNKRVINDPECLWFTIKDGKITKMQLIALGSFTGPPGLYTQVGGQIC</sequence>
<dbReference type="Proteomes" id="UP001153069">
    <property type="component" value="Unassembled WGS sequence"/>
</dbReference>
<dbReference type="AlphaFoldDB" id="A0A9N8E4S1"/>
<dbReference type="Gene3D" id="3.10.450.50">
    <property type="match status" value="2"/>
</dbReference>
<dbReference type="InterPro" id="IPR032710">
    <property type="entry name" value="NTF2-like_dom_sf"/>
</dbReference>
<organism evidence="1 2">
    <name type="scientific">Seminavis robusta</name>
    <dbReference type="NCBI Taxonomy" id="568900"/>
    <lineage>
        <taxon>Eukaryota</taxon>
        <taxon>Sar</taxon>
        <taxon>Stramenopiles</taxon>
        <taxon>Ochrophyta</taxon>
        <taxon>Bacillariophyta</taxon>
        <taxon>Bacillariophyceae</taxon>
        <taxon>Bacillariophycidae</taxon>
        <taxon>Naviculales</taxon>
        <taxon>Naviculaceae</taxon>
        <taxon>Seminavis</taxon>
    </lineage>
</organism>
<dbReference type="EMBL" id="CAICTM010000539">
    <property type="protein sequence ID" value="CAB9512521.1"/>
    <property type="molecule type" value="Genomic_DNA"/>
</dbReference>
<reference evidence="1" key="1">
    <citation type="submission" date="2020-06" db="EMBL/GenBank/DDBJ databases">
        <authorList>
            <consortium name="Plant Systems Biology data submission"/>
        </authorList>
    </citation>
    <scope>NUCLEOTIDE SEQUENCE</scope>
    <source>
        <strain evidence="1">D6</strain>
    </source>
</reference>
<keyword evidence="2" id="KW-1185">Reference proteome</keyword>
<proteinExistence type="predicted"/>
<protein>
    <submittedName>
        <fullName evidence="1">Uncharacterized protein</fullName>
    </submittedName>
</protein>
<evidence type="ECO:0000313" key="2">
    <source>
        <dbReference type="Proteomes" id="UP001153069"/>
    </source>
</evidence>
<accession>A0A9N8E4S1</accession>
<comment type="caution">
    <text evidence="1">The sequence shown here is derived from an EMBL/GenBank/DDBJ whole genome shotgun (WGS) entry which is preliminary data.</text>
</comment>
<name>A0A9N8E4S1_9STRA</name>
<gene>
    <name evidence="1" type="ORF">SEMRO_540_G163020.1</name>
</gene>